<evidence type="ECO:0000256" key="6">
    <source>
        <dbReference type="ARBA" id="ARBA00022989"/>
    </source>
</evidence>
<protein>
    <recommendedName>
        <fullName evidence="9">Apolipoprotein N-acyltransferase</fullName>
        <shortName evidence="9">ALP N-acyltransferase</shortName>
        <ecNumber evidence="9">2.3.1.269</ecNumber>
    </recommendedName>
</protein>
<keyword evidence="12" id="KW-1185">Reference proteome</keyword>
<dbReference type="InterPro" id="IPR004563">
    <property type="entry name" value="Apolipo_AcylTrfase"/>
</dbReference>
<dbReference type="NCBIfam" id="TIGR00546">
    <property type="entry name" value="lnt"/>
    <property type="match status" value="1"/>
</dbReference>
<dbReference type="SUPFAM" id="SSF56317">
    <property type="entry name" value="Carbon-nitrogen hydrolase"/>
    <property type="match status" value="1"/>
</dbReference>
<dbReference type="HAMAP" id="MF_01148">
    <property type="entry name" value="Lnt"/>
    <property type="match status" value="1"/>
</dbReference>
<dbReference type="Gene3D" id="3.60.110.10">
    <property type="entry name" value="Carbon-nitrogen hydrolase"/>
    <property type="match status" value="1"/>
</dbReference>
<accession>A0A066UME7</accession>
<keyword evidence="7 9" id="KW-0472">Membrane</keyword>
<feature type="domain" description="CN hydrolase" evidence="10">
    <location>
        <begin position="238"/>
        <end position="484"/>
    </location>
</feature>
<dbReference type="Pfam" id="PF00795">
    <property type="entry name" value="CN_hydrolase"/>
    <property type="match status" value="1"/>
</dbReference>
<sequence length="534" mass="59991">MTTKPIYHPNIPTNTRSNAKSIRLPIGIKLIIALVAGLGFSFALAPYYLWPLALFSVMALYALLVGEDSGRRGFWIGWVYGFGTWVIGAFWLYNSIHEYGAIPSWLAYIMIGVMAIIMGLFHAFFAWGFVRFLGRQPLAFASFWVIQEWLKTWLLSGFPWLFVGYAFTEQTWMNGLAPVLGVFGISFVAVLFAASVVELFRHKVAFIGLSALTLAVSFGLSLVDWVKPSGEKLSVSLVQGNIPQDMKWLTEYRVRTLEIYEDLSKSEWGRDVVIWPEAAIPMFHDEAEPFIAGMINRARNNDSTWVTGLIYRDLKNYDENRHAYPPIYNSVAVLGETQALYKKQRLVPFGEYVPFEGLFNLLPDLANMQGAMSISRGSSNQAPFTIKGQNVGAAICYEVAYPKTTRHNAKNTDFLMTISNDAWFGSSAGPWQHLQMVQMRSLETGRYFVRATNTGVTAIINQKGQIVNQAPQFERTVLRGEVESMSGVTPFVRFGSYPILVLSALLILLSFVAKYGKSKTSRTQKYYTGKGVRD</sequence>
<dbReference type="EMBL" id="AOMT01000019">
    <property type="protein sequence ID" value="KDN25388.1"/>
    <property type="molecule type" value="Genomic_DNA"/>
</dbReference>
<keyword evidence="11" id="KW-0449">Lipoprotein</keyword>
<dbReference type="eggNOG" id="COG0815">
    <property type="taxonomic scope" value="Bacteria"/>
</dbReference>
<dbReference type="RefSeq" id="WP_052585296.1">
    <property type="nucleotide sequence ID" value="NZ_AOMT01000019.1"/>
</dbReference>
<gene>
    <name evidence="9" type="primary">lnt</name>
    <name evidence="11" type="ORF">MBO_04147</name>
</gene>
<dbReference type="Pfam" id="PF20154">
    <property type="entry name" value="LNT_N"/>
    <property type="match status" value="1"/>
</dbReference>
<keyword evidence="6 9" id="KW-1133">Transmembrane helix</keyword>
<feature type="transmembrane region" description="Helical" evidence="9">
    <location>
        <begin position="21"/>
        <end position="42"/>
    </location>
</feature>
<comment type="subcellular location">
    <subcellularLocation>
        <location evidence="1 9">Cell membrane</location>
        <topology evidence="1 9">Multi-pass membrane protein</topology>
    </subcellularLocation>
</comment>
<dbReference type="GO" id="GO:0016410">
    <property type="term" value="F:N-acyltransferase activity"/>
    <property type="evidence" value="ECO:0007669"/>
    <property type="project" value="UniProtKB-UniRule"/>
</dbReference>
<evidence type="ECO:0000313" key="11">
    <source>
        <dbReference type="EMBL" id="KDN25388.1"/>
    </source>
</evidence>
<evidence type="ECO:0000256" key="5">
    <source>
        <dbReference type="ARBA" id="ARBA00022692"/>
    </source>
</evidence>
<feature type="transmembrane region" description="Helical" evidence="9">
    <location>
        <begin position="204"/>
        <end position="226"/>
    </location>
</feature>
<comment type="pathway">
    <text evidence="9">Protein modification; lipoprotein biosynthesis (N-acyl transfer).</text>
</comment>
<name>A0A066UME7_9GAMM</name>
<dbReference type="PANTHER" id="PTHR38686:SF1">
    <property type="entry name" value="APOLIPOPROTEIN N-ACYLTRANSFERASE"/>
    <property type="match status" value="1"/>
</dbReference>
<comment type="similarity">
    <text evidence="2 9">Belongs to the CN hydrolase family. Apolipoprotein N-acyltransferase subfamily.</text>
</comment>
<dbReference type="Proteomes" id="UP000035860">
    <property type="component" value="Unassembled WGS sequence"/>
</dbReference>
<evidence type="ECO:0000256" key="2">
    <source>
        <dbReference type="ARBA" id="ARBA00010065"/>
    </source>
</evidence>
<reference evidence="11 12" key="1">
    <citation type="journal article" date="2014" name="Genome Announc.">
        <title>Draft Genome Sequence of Moraxella bovoculi Strain 237T (ATCC BAA-1259T) Isolated from a Calf with Infectious Bovine Keratoconjunctivitis.</title>
        <authorList>
            <person name="Calcutt M.J."/>
            <person name="Foecking M.F."/>
            <person name="Martin N.T."/>
            <person name="Mhlanga-Mutangadura T."/>
            <person name="Reilly T.J."/>
        </authorList>
    </citation>
    <scope>NUCLEOTIDE SEQUENCE [LARGE SCALE GENOMIC DNA]</scope>
    <source>
        <strain evidence="11 12">237</strain>
    </source>
</reference>
<feature type="transmembrane region" description="Helical" evidence="9">
    <location>
        <begin position="150"/>
        <end position="167"/>
    </location>
</feature>
<dbReference type="PANTHER" id="PTHR38686">
    <property type="entry name" value="APOLIPOPROTEIN N-ACYLTRANSFERASE"/>
    <property type="match status" value="1"/>
</dbReference>
<dbReference type="EC" id="2.3.1.269" evidence="9"/>
<evidence type="ECO:0000256" key="3">
    <source>
        <dbReference type="ARBA" id="ARBA00022475"/>
    </source>
</evidence>
<dbReference type="OrthoDB" id="9804277at2"/>
<organism evidence="11 12">
    <name type="scientific">Moraxella bovoculi 237</name>
    <dbReference type="NCBI Taxonomy" id="743974"/>
    <lineage>
        <taxon>Bacteria</taxon>
        <taxon>Pseudomonadati</taxon>
        <taxon>Pseudomonadota</taxon>
        <taxon>Gammaproteobacteria</taxon>
        <taxon>Moraxellales</taxon>
        <taxon>Moraxellaceae</taxon>
        <taxon>Moraxella</taxon>
    </lineage>
</organism>
<dbReference type="InterPro" id="IPR036526">
    <property type="entry name" value="C-N_Hydrolase_sf"/>
</dbReference>
<keyword evidence="5 9" id="KW-0812">Transmembrane</keyword>
<evidence type="ECO:0000256" key="4">
    <source>
        <dbReference type="ARBA" id="ARBA00022679"/>
    </source>
</evidence>
<evidence type="ECO:0000256" key="9">
    <source>
        <dbReference type="HAMAP-Rule" id="MF_01148"/>
    </source>
</evidence>
<feature type="transmembrane region" description="Helical" evidence="9">
    <location>
        <begin position="494"/>
        <end position="513"/>
    </location>
</feature>
<dbReference type="CDD" id="cd07571">
    <property type="entry name" value="ALP_N-acyl_transferase"/>
    <property type="match status" value="1"/>
</dbReference>
<dbReference type="InterPro" id="IPR045378">
    <property type="entry name" value="LNT_N"/>
</dbReference>
<evidence type="ECO:0000259" key="10">
    <source>
        <dbReference type="PROSITE" id="PS50263"/>
    </source>
</evidence>
<feature type="transmembrane region" description="Helical" evidence="9">
    <location>
        <begin position="179"/>
        <end position="197"/>
    </location>
</feature>
<dbReference type="InterPro" id="IPR003010">
    <property type="entry name" value="C-N_Hydrolase"/>
</dbReference>
<comment type="catalytic activity">
    <reaction evidence="9">
        <text>N-terminal S-1,2-diacyl-sn-glyceryl-L-cysteinyl-[lipoprotein] + a glycerophospholipid = N-acyl-S-1,2-diacyl-sn-glyceryl-L-cysteinyl-[lipoprotein] + a 2-acyl-sn-glycero-3-phospholipid + H(+)</text>
        <dbReference type="Rhea" id="RHEA:48228"/>
        <dbReference type="Rhea" id="RHEA-COMP:14681"/>
        <dbReference type="Rhea" id="RHEA-COMP:14684"/>
        <dbReference type="ChEBI" id="CHEBI:15378"/>
        <dbReference type="ChEBI" id="CHEBI:136912"/>
        <dbReference type="ChEBI" id="CHEBI:140656"/>
        <dbReference type="ChEBI" id="CHEBI:140657"/>
        <dbReference type="ChEBI" id="CHEBI:140660"/>
        <dbReference type="EC" id="2.3.1.269"/>
    </reaction>
</comment>
<keyword evidence="3 9" id="KW-1003">Cell membrane</keyword>
<dbReference type="AlphaFoldDB" id="A0A066UME7"/>
<evidence type="ECO:0000256" key="1">
    <source>
        <dbReference type="ARBA" id="ARBA00004651"/>
    </source>
</evidence>
<evidence type="ECO:0000256" key="7">
    <source>
        <dbReference type="ARBA" id="ARBA00023136"/>
    </source>
</evidence>
<dbReference type="UniPathway" id="UPA00666"/>
<comment type="function">
    <text evidence="9">Catalyzes the phospholipid dependent N-acylation of the N-terminal cysteine of apolipoprotein, the last step in lipoprotein maturation.</text>
</comment>
<evidence type="ECO:0000313" key="12">
    <source>
        <dbReference type="Proteomes" id="UP000035860"/>
    </source>
</evidence>
<feature type="transmembrane region" description="Helical" evidence="9">
    <location>
        <begin position="48"/>
        <end position="66"/>
    </location>
</feature>
<comment type="caution">
    <text evidence="11">The sequence shown here is derived from an EMBL/GenBank/DDBJ whole genome shotgun (WGS) entry which is preliminary data.</text>
</comment>
<evidence type="ECO:0000256" key="8">
    <source>
        <dbReference type="ARBA" id="ARBA00023315"/>
    </source>
</evidence>
<feature type="transmembrane region" description="Helical" evidence="9">
    <location>
        <begin position="105"/>
        <end position="130"/>
    </location>
</feature>
<dbReference type="GO" id="GO:0042158">
    <property type="term" value="P:lipoprotein biosynthetic process"/>
    <property type="evidence" value="ECO:0007669"/>
    <property type="project" value="UniProtKB-UniRule"/>
</dbReference>
<keyword evidence="4 9" id="KW-0808">Transferase</keyword>
<dbReference type="GO" id="GO:0005886">
    <property type="term" value="C:plasma membrane"/>
    <property type="evidence" value="ECO:0007669"/>
    <property type="project" value="UniProtKB-SubCell"/>
</dbReference>
<keyword evidence="8 9" id="KW-0012">Acyltransferase</keyword>
<feature type="transmembrane region" description="Helical" evidence="9">
    <location>
        <begin position="73"/>
        <end position="93"/>
    </location>
</feature>
<proteinExistence type="inferred from homology"/>
<dbReference type="PROSITE" id="PS50263">
    <property type="entry name" value="CN_HYDROLASE"/>
    <property type="match status" value="1"/>
</dbReference>